<organism evidence="2 3">
    <name type="scientific">Marasmius oreades</name>
    <name type="common">fairy-ring Marasmius</name>
    <dbReference type="NCBI Taxonomy" id="181124"/>
    <lineage>
        <taxon>Eukaryota</taxon>
        <taxon>Fungi</taxon>
        <taxon>Dikarya</taxon>
        <taxon>Basidiomycota</taxon>
        <taxon>Agaricomycotina</taxon>
        <taxon>Agaricomycetes</taxon>
        <taxon>Agaricomycetidae</taxon>
        <taxon>Agaricales</taxon>
        <taxon>Marasmiineae</taxon>
        <taxon>Marasmiaceae</taxon>
        <taxon>Marasmius</taxon>
    </lineage>
</organism>
<evidence type="ECO:0000313" key="2">
    <source>
        <dbReference type="EMBL" id="KAG7090379.1"/>
    </source>
</evidence>
<evidence type="ECO:0000313" key="3">
    <source>
        <dbReference type="Proteomes" id="UP001049176"/>
    </source>
</evidence>
<dbReference type="Proteomes" id="UP001049176">
    <property type="component" value="Chromosome 6"/>
</dbReference>
<feature type="compositionally biased region" description="Polar residues" evidence="1">
    <location>
        <begin position="1"/>
        <end position="11"/>
    </location>
</feature>
<evidence type="ECO:0000256" key="1">
    <source>
        <dbReference type="SAM" id="MobiDB-lite"/>
    </source>
</evidence>
<dbReference type="RefSeq" id="XP_043006849.1">
    <property type="nucleotide sequence ID" value="XM_043154394.1"/>
</dbReference>
<protein>
    <submittedName>
        <fullName evidence="2">Uncharacterized protein</fullName>
    </submittedName>
</protein>
<feature type="region of interest" description="Disordered" evidence="1">
    <location>
        <begin position="1"/>
        <end position="42"/>
    </location>
</feature>
<dbReference type="AlphaFoldDB" id="A0A9P7USP2"/>
<sequence>MASSRTATKQPRGQPCKKPLEDKNKNFNADCVTLPPNDVGSPTITLTPLSDIDTENNLDKGPGIAGIRFDVTQSESEEEKVAVIKKRNTSGGVTKSMDKKNDILNAVFLRIPTVEGSSLHQEVLYSTD</sequence>
<proteinExistence type="predicted"/>
<dbReference type="KEGG" id="more:E1B28_009498"/>
<keyword evidence="3" id="KW-1185">Reference proteome</keyword>
<dbReference type="EMBL" id="CM032186">
    <property type="protein sequence ID" value="KAG7090379.1"/>
    <property type="molecule type" value="Genomic_DNA"/>
</dbReference>
<comment type="caution">
    <text evidence="2">The sequence shown here is derived from an EMBL/GenBank/DDBJ whole genome shotgun (WGS) entry which is preliminary data.</text>
</comment>
<gene>
    <name evidence="2" type="ORF">E1B28_009498</name>
</gene>
<name>A0A9P7USP2_9AGAR</name>
<accession>A0A9P7USP2</accession>
<dbReference type="GeneID" id="66078574"/>
<reference evidence="2" key="1">
    <citation type="journal article" date="2021" name="Genome Biol. Evol.">
        <title>The assembled and annotated genome of the fairy-ring fungus Marasmius oreades.</title>
        <authorList>
            <person name="Hiltunen M."/>
            <person name="Ament-Velasquez S.L."/>
            <person name="Johannesson H."/>
        </authorList>
    </citation>
    <scope>NUCLEOTIDE SEQUENCE</scope>
    <source>
        <strain evidence="2">03SP1</strain>
    </source>
</reference>